<feature type="domain" description="DUF6534" evidence="3">
    <location>
        <begin position="181"/>
        <end position="267"/>
    </location>
</feature>
<gene>
    <name evidence="4" type="ORF">MIND_01410300</name>
</gene>
<evidence type="ECO:0000256" key="1">
    <source>
        <dbReference type="SAM" id="MobiDB-lite"/>
    </source>
</evidence>
<sequence length="359" mass="38963">MASVAASLENIFAPVLLGTWFNAMVYMLELVLAYRFFSNKQLRSPGANTTLVRWVVIFQLFIDTVGTMGASAYAYIFLVTHWGDLGFLLNTTNPWPSGIYCITSGLSGFTVQLYLIWRYGILSANSGRSNGYLVCSALVFTALVGLGGALAAGVIAIAYGSPTHSMRRTIRPLSMVWIISSVVTDIGIAVALVVQLRSFKSSFKRTRSVIHRLIVGAIQTGTATSLVATVVLLTFLVWPNTTISFASGFFLGRLYGCTLLFNLLTRRMGDAGDSTERSDDHLSFSGSRMATSGARDRERGTRLDTLGSGIHVHRIVQVDKDGEIRSAGTDAKDVTVHIGDRDDVSVGDSDRKARIPEVI</sequence>
<reference evidence="4" key="1">
    <citation type="submission" date="2020-05" db="EMBL/GenBank/DDBJ databases">
        <title>Mycena genomes resolve the evolution of fungal bioluminescence.</title>
        <authorList>
            <person name="Tsai I.J."/>
        </authorList>
    </citation>
    <scope>NUCLEOTIDE SEQUENCE</scope>
    <source>
        <strain evidence="4">171206Taipei</strain>
    </source>
</reference>
<keyword evidence="2" id="KW-0812">Transmembrane</keyword>
<feature type="transmembrane region" description="Helical" evidence="2">
    <location>
        <begin position="97"/>
        <end position="119"/>
    </location>
</feature>
<accession>A0A8H6VUQ4</accession>
<comment type="caution">
    <text evidence="4">The sequence shown here is derived from an EMBL/GenBank/DDBJ whole genome shotgun (WGS) entry which is preliminary data.</text>
</comment>
<dbReference type="RefSeq" id="XP_037213091.1">
    <property type="nucleotide sequence ID" value="XM_037370499.1"/>
</dbReference>
<dbReference type="PANTHER" id="PTHR40465:SF1">
    <property type="entry name" value="DUF6534 DOMAIN-CONTAINING PROTEIN"/>
    <property type="match status" value="1"/>
</dbReference>
<feature type="transmembrane region" description="Helical" evidence="2">
    <location>
        <begin position="12"/>
        <end position="34"/>
    </location>
</feature>
<dbReference type="PANTHER" id="PTHR40465">
    <property type="entry name" value="CHROMOSOME 1, WHOLE GENOME SHOTGUN SEQUENCE"/>
    <property type="match status" value="1"/>
</dbReference>
<protein>
    <recommendedName>
        <fullName evidence="3">DUF6534 domain-containing protein</fullName>
    </recommendedName>
</protein>
<proteinExistence type="predicted"/>
<feature type="transmembrane region" description="Helical" evidence="2">
    <location>
        <begin position="131"/>
        <end position="159"/>
    </location>
</feature>
<keyword evidence="2" id="KW-1133">Transmembrane helix</keyword>
<feature type="transmembrane region" description="Helical" evidence="2">
    <location>
        <begin position="54"/>
        <end position="77"/>
    </location>
</feature>
<dbReference type="AlphaFoldDB" id="A0A8H6VUQ4"/>
<dbReference type="InterPro" id="IPR045339">
    <property type="entry name" value="DUF6534"/>
</dbReference>
<evidence type="ECO:0000256" key="2">
    <source>
        <dbReference type="SAM" id="Phobius"/>
    </source>
</evidence>
<organism evidence="4 5">
    <name type="scientific">Mycena indigotica</name>
    <dbReference type="NCBI Taxonomy" id="2126181"/>
    <lineage>
        <taxon>Eukaryota</taxon>
        <taxon>Fungi</taxon>
        <taxon>Dikarya</taxon>
        <taxon>Basidiomycota</taxon>
        <taxon>Agaricomycotina</taxon>
        <taxon>Agaricomycetes</taxon>
        <taxon>Agaricomycetidae</taxon>
        <taxon>Agaricales</taxon>
        <taxon>Marasmiineae</taxon>
        <taxon>Mycenaceae</taxon>
        <taxon>Mycena</taxon>
    </lineage>
</organism>
<dbReference type="GeneID" id="59353015"/>
<feature type="compositionally biased region" description="Basic and acidic residues" evidence="1">
    <location>
        <begin position="273"/>
        <end position="282"/>
    </location>
</feature>
<keyword evidence="2" id="KW-0472">Membrane</keyword>
<evidence type="ECO:0000313" key="4">
    <source>
        <dbReference type="EMBL" id="KAF7288939.1"/>
    </source>
</evidence>
<dbReference type="OrthoDB" id="3203775at2759"/>
<name>A0A8H6VUQ4_9AGAR</name>
<feature type="region of interest" description="Disordered" evidence="1">
    <location>
        <begin position="273"/>
        <end position="300"/>
    </location>
</feature>
<keyword evidence="5" id="KW-1185">Reference proteome</keyword>
<feature type="transmembrane region" description="Helical" evidence="2">
    <location>
        <begin position="243"/>
        <end position="264"/>
    </location>
</feature>
<evidence type="ECO:0000259" key="3">
    <source>
        <dbReference type="Pfam" id="PF20152"/>
    </source>
</evidence>
<dbReference type="Pfam" id="PF20152">
    <property type="entry name" value="DUF6534"/>
    <property type="match status" value="1"/>
</dbReference>
<dbReference type="EMBL" id="JACAZF010000018">
    <property type="protein sequence ID" value="KAF7288939.1"/>
    <property type="molecule type" value="Genomic_DNA"/>
</dbReference>
<feature type="transmembrane region" description="Helical" evidence="2">
    <location>
        <begin position="214"/>
        <end position="237"/>
    </location>
</feature>
<feature type="transmembrane region" description="Helical" evidence="2">
    <location>
        <begin position="174"/>
        <end position="194"/>
    </location>
</feature>
<dbReference type="Proteomes" id="UP000636479">
    <property type="component" value="Unassembled WGS sequence"/>
</dbReference>
<evidence type="ECO:0000313" key="5">
    <source>
        <dbReference type="Proteomes" id="UP000636479"/>
    </source>
</evidence>